<dbReference type="AlphaFoldDB" id="A0A917BQB5"/>
<reference evidence="1" key="2">
    <citation type="submission" date="2020-09" db="EMBL/GenBank/DDBJ databases">
        <authorList>
            <person name="Sun Q."/>
            <person name="Zhou Y."/>
        </authorList>
    </citation>
    <scope>NUCLEOTIDE SEQUENCE</scope>
    <source>
        <strain evidence="1">CGMCC 1.15254</strain>
    </source>
</reference>
<dbReference type="EMBL" id="BMHV01000003">
    <property type="protein sequence ID" value="GGF54768.1"/>
    <property type="molecule type" value="Genomic_DNA"/>
</dbReference>
<protein>
    <submittedName>
        <fullName evidence="1">Uncharacterized protein</fullName>
    </submittedName>
</protein>
<keyword evidence="2" id="KW-1185">Reference proteome</keyword>
<reference evidence="1" key="1">
    <citation type="journal article" date="2014" name="Int. J. Syst. Evol. Microbiol.">
        <title>Complete genome sequence of Corynebacterium casei LMG S-19264T (=DSM 44701T), isolated from a smear-ripened cheese.</title>
        <authorList>
            <consortium name="US DOE Joint Genome Institute (JGI-PGF)"/>
            <person name="Walter F."/>
            <person name="Albersmeier A."/>
            <person name="Kalinowski J."/>
            <person name="Ruckert C."/>
        </authorList>
    </citation>
    <scope>NUCLEOTIDE SEQUENCE</scope>
    <source>
        <strain evidence="1">CGMCC 1.15254</strain>
    </source>
</reference>
<sequence>MTDTIPKHAETIFHMLDHFDSLMQKTDTSHNIIGFSELYAYATQGDHVPTPALKEALSSSLKMRRDLKRLLNKQSIATMMRAAAASSGQIERREGDGFVITLRPSQADKNQIYLLIHSEDRDDSPSLLFVEEENGPFHRLVIEDFYDGEAQILLSVQDDIVKALRKPKVDVILR</sequence>
<dbReference type="RefSeq" id="WP_188661166.1">
    <property type="nucleotide sequence ID" value="NZ_BMHV01000003.1"/>
</dbReference>
<evidence type="ECO:0000313" key="1">
    <source>
        <dbReference type="EMBL" id="GGF54768.1"/>
    </source>
</evidence>
<comment type="caution">
    <text evidence="1">The sequence shown here is derived from an EMBL/GenBank/DDBJ whole genome shotgun (WGS) entry which is preliminary data.</text>
</comment>
<evidence type="ECO:0000313" key="2">
    <source>
        <dbReference type="Proteomes" id="UP000632498"/>
    </source>
</evidence>
<organism evidence="1 2">
    <name type="scientific">Terasakiella brassicae</name>
    <dbReference type="NCBI Taxonomy" id="1634917"/>
    <lineage>
        <taxon>Bacteria</taxon>
        <taxon>Pseudomonadati</taxon>
        <taxon>Pseudomonadota</taxon>
        <taxon>Alphaproteobacteria</taxon>
        <taxon>Rhodospirillales</taxon>
        <taxon>Terasakiellaceae</taxon>
        <taxon>Terasakiella</taxon>
    </lineage>
</organism>
<dbReference type="Proteomes" id="UP000632498">
    <property type="component" value="Unassembled WGS sequence"/>
</dbReference>
<proteinExistence type="predicted"/>
<gene>
    <name evidence="1" type="ORF">GCM10011332_05180</name>
</gene>
<accession>A0A917BQB5</accession>
<name>A0A917BQB5_9PROT</name>